<dbReference type="RefSeq" id="WP_389221830.1">
    <property type="nucleotide sequence ID" value="NZ_JBIACJ010000009.1"/>
</dbReference>
<evidence type="ECO:0000313" key="3">
    <source>
        <dbReference type="Proteomes" id="UP001601058"/>
    </source>
</evidence>
<sequence length="188" mass="21585">MSIEEGIKQSKEAYDLLTEVNSLLSDAVVNAYIFTWRWWLGVSLFIIPWILWLIFRKRDIQGRLFMAGIVSILLSIIIDLVALSKGLWSYPVSITTIAPLLFLPYHFSLTPVVIMFFLQIKPRVNPIIKGIVFAALAAFGGMKFFEMIDLYESKGWSTFYDFFIFLTIYFVAYLSSSIGGYRELSDDS</sequence>
<evidence type="ECO:0000256" key="1">
    <source>
        <dbReference type="SAM" id="Phobius"/>
    </source>
</evidence>
<keyword evidence="1" id="KW-0812">Transmembrane</keyword>
<reference evidence="2 3" key="1">
    <citation type="submission" date="2024-08" db="EMBL/GenBank/DDBJ databases">
        <title>Two novel Cytobacillus novel species.</title>
        <authorList>
            <person name="Liu G."/>
        </authorList>
    </citation>
    <scope>NUCLEOTIDE SEQUENCE [LARGE SCALE GENOMIC DNA]</scope>
    <source>
        <strain evidence="2 3">FJAT-53684</strain>
    </source>
</reference>
<accession>A0ABW6K191</accession>
<protein>
    <submittedName>
        <fullName evidence="2">CBO0543 family protein</fullName>
    </submittedName>
</protein>
<feature type="transmembrane region" description="Helical" evidence="1">
    <location>
        <begin position="96"/>
        <end position="118"/>
    </location>
</feature>
<dbReference type="InterPro" id="IPR048147">
    <property type="entry name" value="CBO0543-like"/>
</dbReference>
<keyword evidence="1" id="KW-1133">Transmembrane helix</keyword>
<feature type="transmembrane region" description="Helical" evidence="1">
    <location>
        <begin position="36"/>
        <end position="55"/>
    </location>
</feature>
<gene>
    <name evidence="2" type="ORF">ACFYKT_16405</name>
</gene>
<keyword evidence="1" id="KW-0472">Membrane</keyword>
<name>A0ABW6K191_9BACI</name>
<proteinExistence type="predicted"/>
<dbReference type="EMBL" id="JBIACJ010000009">
    <property type="protein sequence ID" value="MFE8697924.1"/>
    <property type="molecule type" value="Genomic_DNA"/>
</dbReference>
<feature type="transmembrane region" description="Helical" evidence="1">
    <location>
        <begin position="157"/>
        <end position="175"/>
    </location>
</feature>
<evidence type="ECO:0000313" key="2">
    <source>
        <dbReference type="EMBL" id="MFE8697924.1"/>
    </source>
</evidence>
<dbReference type="Proteomes" id="UP001601058">
    <property type="component" value="Unassembled WGS sequence"/>
</dbReference>
<feature type="transmembrane region" description="Helical" evidence="1">
    <location>
        <begin position="127"/>
        <end position="145"/>
    </location>
</feature>
<feature type="transmembrane region" description="Helical" evidence="1">
    <location>
        <begin position="64"/>
        <end position="84"/>
    </location>
</feature>
<keyword evidence="3" id="KW-1185">Reference proteome</keyword>
<comment type="caution">
    <text evidence="2">The sequence shown here is derived from an EMBL/GenBank/DDBJ whole genome shotgun (WGS) entry which is preliminary data.</text>
</comment>
<organism evidence="2 3">
    <name type="scientific">Cytobacillus mangrovibacter</name>
    <dbReference type="NCBI Taxonomy" id="3299024"/>
    <lineage>
        <taxon>Bacteria</taxon>
        <taxon>Bacillati</taxon>
        <taxon>Bacillota</taxon>
        <taxon>Bacilli</taxon>
        <taxon>Bacillales</taxon>
        <taxon>Bacillaceae</taxon>
        <taxon>Cytobacillus</taxon>
    </lineage>
</organism>
<dbReference type="NCBIfam" id="NF041644">
    <property type="entry name" value="CBO0543_fam"/>
    <property type="match status" value="1"/>
</dbReference>